<dbReference type="InterPro" id="IPR023997">
    <property type="entry name" value="TonB-dep_OMP_SusC/RagA_CS"/>
</dbReference>
<dbReference type="InterPro" id="IPR012910">
    <property type="entry name" value="Plug_dom"/>
</dbReference>
<evidence type="ECO:0000256" key="2">
    <source>
        <dbReference type="RuleBase" id="RU003357"/>
    </source>
</evidence>
<dbReference type="InterPro" id="IPR000531">
    <property type="entry name" value="Beta-barrel_TonB"/>
</dbReference>
<keyword evidence="1" id="KW-0812">Transmembrane</keyword>
<keyword evidence="7" id="KW-0675">Receptor</keyword>
<keyword evidence="1 2" id="KW-0472">Membrane</keyword>
<keyword evidence="1" id="KW-1134">Transmembrane beta strand</keyword>
<feature type="region of interest" description="Disordered" evidence="3">
    <location>
        <begin position="29"/>
        <end position="49"/>
    </location>
</feature>
<evidence type="ECO:0000256" key="3">
    <source>
        <dbReference type="SAM" id="MobiDB-lite"/>
    </source>
</evidence>
<organism evidence="7 8">
    <name type="scientific">Lunatimonas lonarensis</name>
    <dbReference type="NCBI Taxonomy" id="1232681"/>
    <lineage>
        <taxon>Bacteria</taxon>
        <taxon>Pseudomonadati</taxon>
        <taxon>Bacteroidota</taxon>
        <taxon>Cytophagia</taxon>
        <taxon>Cytophagales</taxon>
        <taxon>Cyclobacteriaceae</taxon>
    </lineage>
</organism>
<comment type="caution">
    <text evidence="7">The sequence shown here is derived from an EMBL/GenBank/DDBJ whole genome shotgun (WGS) entry which is preliminary data.</text>
</comment>
<accession>R7ZYF3</accession>
<protein>
    <submittedName>
        <fullName evidence="7">TonB-dependent receptor</fullName>
    </submittedName>
</protein>
<comment type="similarity">
    <text evidence="1 2">Belongs to the TonB-dependent receptor family.</text>
</comment>
<keyword evidence="1" id="KW-0998">Cell outer membrane</keyword>
<evidence type="ECO:0000256" key="4">
    <source>
        <dbReference type="SAM" id="SignalP"/>
    </source>
</evidence>
<keyword evidence="8" id="KW-1185">Reference proteome</keyword>
<dbReference type="Gene3D" id="2.170.130.10">
    <property type="entry name" value="TonB-dependent receptor, plug domain"/>
    <property type="match status" value="1"/>
</dbReference>
<dbReference type="InterPro" id="IPR037066">
    <property type="entry name" value="Plug_dom_sf"/>
</dbReference>
<dbReference type="GO" id="GO:0009279">
    <property type="term" value="C:cell outer membrane"/>
    <property type="evidence" value="ECO:0007669"/>
    <property type="project" value="UniProtKB-SubCell"/>
</dbReference>
<reference evidence="7 8" key="1">
    <citation type="submission" date="2013-02" db="EMBL/GenBank/DDBJ databases">
        <title>A novel strain isolated from Lonar lake, Maharashtra, India.</title>
        <authorList>
            <person name="Singh A."/>
        </authorList>
    </citation>
    <scope>NUCLEOTIDE SEQUENCE [LARGE SCALE GENOMIC DNA]</scope>
    <source>
        <strain evidence="7 8">AK24</strain>
    </source>
</reference>
<dbReference type="Pfam" id="PF07715">
    <property type="entry name" value="Plug"/>
    <property type="match status" value="1"/>
</dbReference>
<dbReference type="Pfam" id="PF13715">
    <property type="entry name" value="CarbopepD_reg_2"/>
    <property type="match status" value="1"/>
</dbReference>
<evidence type="ECO:0000256" key="1">
    <source>
        <dbReference type="PROSITE-ProRule" id="PRU01360"/>
    </source>
</evidence>
<dbReference type="PROSITE" id="PS52016">
    <property type="entry name" value="TONB_DEPENDENT_REC_3"/>
    <property type="match status" value="1"/>
</dbReference>
<evidence type="ECO:0000259" key="6">
    <source>
        <dbReference type="Pfam" id="PF07715"/>
    </source>
</evidence>
<name>R7ZYF3_9BACT</name>
<evidence type="ECO:0000313" key="7">
    <source>
        <dbReference type="EMBL" id="EON79083.1"/>
    </source>
</evidence>
<evidence type="ECO:0000259" key="5">
    <source>
        <dbReference type="Pfam" id="PF00593"/>
    </source>
</evidence>
<comment type="subcellular location">
    <subcellularLocation>
        <location evidence="1">Cell outer membrane</location>
        <topology evidence="1">Multi-pass membrane protein</topology>
    </subcellularLocation>
</comment>
<keyword evidence="2" id="KW-0798">TonB box</keyword>
<dbReference type="SUPFAM" id="SSF49464">
    <property type="entry name" value="Carboxypeptidase regulatory domain-like"/>
    <property type="match status" value="1"/>
</dbReference>
<dbReference type="STRING" id="1232681.ADIS_0500"/>
<gene>
    <name evidence="7" type="ORF">ADIS_0500</name>
</gene>
<dbReference type="PATRIC" id="fig|1288963.3.peg.499"/>
<keyword evidence="4" id="KW-0732">Signal</keyword>
<dbReference type="EMBL" id="AQHR01000020">
    <property type="protein sequence ID" value="EON79083.1"/>
    <property type="molecule type" value="Genomic_DNA"/>
</dbReference>
<feature type="chain" id="PRO_5004451213" evidence="4">
    <location>
        <begin position="22"/>
        <end position="1083"/>
    </location>
</feature>
<dbReference type="AlphaFoldDB" id="R7ZYF3"/>
<dbReference type="Proteomes" id="UP000013909">
    <property type="component" value="Unassembled WGS sequence"/>
</dbReference>
<feature type="domain" description="TonB-dependent receptor plug" evidence="6">
    <location>
        <begin position="144"/>
        <end position="251"/>
    </location>
</feature>
<dbReference type="InterPro" id="IPR039426">
    <property type="entry name" value="TonB-dep_rcpt-like"/>
</dbReference>
<dbReference type="NCBIfam" id="TIGR04056">
    <property type="entry name" value="OMP_RagA_SusC"/>
    <property type="match status" value="1"/>
</dbReference>
<feature type="compositionally biased region" description="Basic and acidic residues" evidence="3">
    <location>
        <begin position="29"/>
        <end position="42"/>
    </location>
</feature>
<keyword evidence="1" id="KW-0813">Transport</keyword>
<dbReference type="InterPro" id="IPR023996">
    <property type="entry name" value="TonB-dep_OMP_SusC/RagA"/>
</dbReference>
<dbReference type="Gene3D" id="2.60.40.1120">
    <property type="entry name" value="Carboxypeptidase-like, regulatory domain"/>
    <property type="match status" value="1"/>
</dbReference>
<dbReference type="InterPro" id="IPR008969">
    <property type="entry name" value="CarboxyPept-like_regulatory"/>
</dbReference>
<feature type="domain" description="TonB-dependent receptor-like beta-barrel" evidence="5">
    <location>
        <begin position="429"/>
        <end position="929"/>
    </location>
</feature>
<dbReference type="FunFam" id="2.60.40.1120:FF:000003">
    <property type="entry name" value="Outer membrane protein Omp121"/>
    <property type="match status" value="1"/>
</dbReference>
<proteinExistence type="inferred from homology"/>
<dbReference type="NCBIfam" id="TIGR04057">
    <property type="entry name" value="SusC_RagA_signa"/>
    <property type="match status" value="1"/>
</dbReference>
<dbReference type="Pfam" id="PF00593">
    <property type="entry name" value="TonB_dep_Rec_b-barrel"/>
    <property type="match status" value="1"/>
</dbReference>
<dbReference type="SUPFAM" id="SSF56935">
    <property type="entry name" value="Porins"/>
    <property type="match status" value="1"/>
</dbReference>
<sequence length="1083" mass="120476">MFRIYATACLLACSVGNVAFAEVNNGNGEDDRVAKKSAERPSRKGNSNVAPVDIRVSGKVSDENGEALPGATVTVVGSSIGAVTDIEGMYAITVPDNATLVFSFIGFQSQQVPVGNRSTINVVLKAELSGLDEVVVIGYGTQKKINLTGAVSTARGEDMANRPVTNVQQALQGLVSNLVITPNLAGGEPGADMAMTIRGLASFEGSTAPFVLVDGVPMNINDIDPNDIESVSVLKDVASTSIYGARAAYGVILITTKRGTTGSRISYSNNIGFSSPTIWPRLQGGMDWAHALNDANRNFGGTPPYPEEALQRLQQNLLNPGSAPGMLPMPGANDWNILNTGTFGVANDGISDLIMRDRSMRTKHNIAISGGSETVNYYLSTGYYTEDGLLRFGDESFSRLNVDAKVAAKVTPWMNIEFFTKYKSENEDFPWNGDFGRAWYMNWIGKIKFGTPAKYPDSDIWTMQTRVEEWRQMRQRIQSNQIVLSPKINIEPIKGWVTTAQFNFTADQIEDTRTAKQWPWVRPNGEIALEPQSRQATRYENDLIRNTYFSPNVYSSYSKTFGKHDFQAMVGYQHEIWNYSNLFARSFFLLSDAVPSISTSVGDQLVRDEIGHWSTQSVFSRLNYIFNRKYLLEVNVRQDGSSRFEPTRRRGVFPSASAGWIISEEGFFPSSGIMDLLKVRGSYGRLGNQDVDNYLYVPTLPIRQTNQWLFGNDRAWAVGAPNLNSVNLSWETVATTNLGLDVALLNNQLDFTFEVYETRTKDLVSPGRPLPAVLGTTVPKRNEGEIRTRGWEFEFGYKNTIGSDFQYQIRGQLADYRSIVVNYTNPTGLLGDNIYYIGQDMGEIWGFRYDGHFQSQAEINEGVNQSFIFPGIWRPGDFRYKDLNGDGKIDIGDNTVHNPGDLTILGNTTPRYTYGLNLGASWKNFDFSVFFQGVAKRDWSFGQSAVFRGPAAGPMHNNVLEGHMDYWRDETSALGANFDAYFPRPYAQFFGENQKNYARPTDHLLQNAAYLRLKNLQVGYSIPKHIAKKALLSNARVYVSGENLLTFTSLMFFDPEALAGRWYRSGDAYPLSRTLSGGINLNF</sequence>
<evidence type="ECO:0000313" key="8">
    <source>
        <dbReference type="Proteomes" id="UP000013909"/>
    </source>
</evidence>
<feature type="signal peptide" evidence="4">
    <location>
        <begin position="1"/>
        <end position="21"/>
    </location>
</feature>